<organism evidence="1 2">
    <name type="scientific">Populus trichocarpa</name>
    <name type="common">Western balsam poplar</name>
    <name type="synonym">Populus balsamifera subsp. trichocarpa</name>
    <dbReference type="NCBI Taxonomy" id="3694"/>
    <lineage>
        <taxon>Eukaryota</taxon>
        <taxon>Viridiplantae</taxon>
        <taxon>Streptophyta</taxon>
        <taxon>Embryophyta</taxon>
        <taxon>Tracheophyta</taxon>
        <taxon>Spermatophyta</taxon>
        <taxon>Magnoliopsida</taxon>
        <taxon>eudicotyledons</taxon>
        <taxon>Gunneridae</taxon>
        <taxon>Pentapetalae</taxon>
        <taxon>rosids</taxon>
        <taxon>fabids</taxon>
        <taxon>Malpighiales</taxon>
        <taxon>Salicaceae</taxon>
        <taxon>Saliceae</taxon>
        <taxon>Populus</taxon>
    </lineage>
</organism>
<evidence type="ECO:0000313" key="2">
    <source>
        <dbReference type="Proteomes" id="UP000006729"/>
    </source>
</evidence>
<evidence type="ECO:0000313" key="1">
    <source>
        <dbReference type="EMBL" id="KAI9394732.1"/>
    </source>
</evidence>
<name>A0ACC0SZN2_POPTR</name>
<dbReference type="EMBL" id="CM009294">
    <property type="protein sequence ID" value="KAI9394732.1"/>
    <property type="molecule type" value="Genomic_DNA"/>
</dbReference>
<reference evidence="1 2" key="1">
    <citation type="journal article" date="2006" name="Science">
        <title>The genome of black cottonwood, Populus trichocarpa (Torr. &amp; Gray).</title>
        <authorList>
            <person name="Tuskan G.A."/>
            <person name="Difazio S."/>
            <person name="Jansson S."/>
            <person name="Bohlmann J."/>
            <person name="Grigoriev I."/>
            <person name="Hellsten U."/>
            <person name="Putnam N."/>
            <person name="Ralph S."/>
            <person name="Rombauts S."/>
            <person name="Salamov A."/>
            <person name="Schein J."/>
            <person name="Sterck L."/>
            <person name="Aerts A."/>
            <person name="Bhalerao R.R."/>
            <person name="Bhalerao R.P."/>
            <person name="Blaudez D."/>
            <person name="Boerjan W."/>
            <person name="Brun A."/>
            <person name="Brunner A."/>
            <person name="Busov V."/>
            <person name="Campbell M."/>
            <person name="Carlson J."/>
            <person name="Chalot M."/>
            <person name="Chapman J."/>
            <person name="Chen G.L."/>
            <person name="Cooper D."/>
            <person name="Coutinho P.M."/>
            <person name="Couturier J."/>
            <person name="Covert S."/>
            <person name="Cronk Q."/>
            <person name="Cunningham R."/>
            <person name="Davis J."/>
            <person name="Degroeve S."/>
            <person name="Dejardin A."/>
            <person name="Depamphilis C."/>
            <person name="Detter J."/>
            <person name="Dirks B."/>
            <person name="Dubchak I."/>
            <person name="Duplessis S."/>
            <person name="Ehlting J."/>
            <person name="Ellis B."/>
            <person name="Gendler K."/>
            <person name="Goodstein D."/>
            <person name="Gribskov M."/>
            <person name="Grimwood J."/>
            <person name="Groover A."/>
            <person name="Gunter L."/>
            <person name="Hamberger B."/>
            <person name="Heinze B."/>
            <person name="Helariutta Y."/>
            <person name="Henrissat B."/>
            <person name="Holligan D."/>
            <person name="Holt R."/>
            <person name="Huang W."/>
            <person name="Islam-Faridi N."/>
            <person name="Jones S."/>
            <person name="Jones-Rhoades M."/>
            <person name="Jorgensen R."/>
            <person name="Joshi C."/>
            <person name="Kangasjarvi J."/>
            <person name="Karlsson J."/>
            <person name="Kelleher C."/>
            <person name="Kirkpatrick R."/>
            <person name="Kirst M."/>
            <person name="Kohler A."/>
            <person name="Kalluri U."/>
            <person name="Larimer F."/>
            <person name="Leebens-Mack J."/>
            <person name="Leple J.C."/>
            <person name="Locascio P."/>
            <person name="Lou Y."/>
            <person name="Lucas S."/>
            <person name="Martin F."/>
            <person name="Montanini B."/>
            <person name="Napoli C."/>
            <person name="Nelson D.R."/>
            <person name="Nelson C."/>
            <person name="Nieminen K."/>
            <person name="Nilsson O."/>
            <person name="Pereda V."/>
            <person name="Peter G."/>
            <person name="Philippe R."/>
            <person name="Pilate G."/>
            <person name="Poliakov A."/>
            <person name="Razumovskaya J."/>
            <person name="Richardson P."/>
            <person name="Rinaldi C."/>
            <person name="Ritland K."/>
            <person name="Rouze P."/>
            <person name="Ryaboy D."/>
            <person name="Schmutz J."/>
            <person name="Schrader J."/>
            <person name="Segerman B."/>
            <person name="Shin H."/>
            <person name="Siddiqui A."/>
            <person name="Sterky F."/>
            <person name="Terry A."/>
            <person name="Tsai C.J."/>
            <person name="Uberbacher E."/>
            <person name="Unneberg P."/>
            <person name="Vahala J."/>
            <person name="Wall K."/>
            <person name="Wessler S."/>
            <person name="Yang G."/>
            <person name="Yin T."/>
            <person name="Douglas C."/>
            <person name="Marra M."/>
            <person name="Sandberg G."/>
            <person name="Van de Peer Y."/>
            <person name="Rokhsar D."/>
        </authorList>
    </citation>
    <scope>NUCLEOTIDE SEQUENCE [LARGE SCALE GENOMIC DNA]</scope>
    <source>
        <strain evidence="2">cv. Nisqually</strain>
    </source>
</reference>
<gene>
    <name evidence="1" type="ORF">POPTR_005G134875v4</name>
</gene>
<comment type="caution">
    <text evidence="1">The sequence shown here is derived from an EMBL/GenBank/DDBJ whole genome shotgun (WGS) entry which is preliminary data.</text>
</comment>
<accession>A0ACC0SZN2</accession>
<proteinExistence type="predicted"/>
<keyword evidence="2" id="KW-1185">Reference proteome</keyword>
<protein>
    <submittedName>
        <fullName evidence="1">Uncharacterized protein</fullName>
    </submittedName>
</protein>
<dbReference type="Proteomes" id="UP000006729">
    <property type="component" value="Chromosome 5"/>
</dbReference>
<sequence length="85" mass="10267">MKQKVLFIFDEGNVSLTVKKHFFQLTFCSRSYFWLSTAFKLHYPICERVPVPQITKEPIHKCRKDYFSDKHAHRHKQQTKNSTHK</sequence>